<dbReference type="EMBL" id="MUAI01000037">
    <property type="protein sequence ID" value="OOR03671.1"/>
    <property type="molecule type" value="Genomic_DNA"/>
</dbReference>
<name>A0A1S9T206_BACMY</name>
<protein>
    <recommendedName>
        <fullName evidence="3">Radical SAM protein</fullName>
    </recommendedName>
</protein>
<proteinExistence type="predicted"/>
<dbReference type="SUPFAM" id="SSF102114">
    <property type="entry name" value="Radical SAM enzymes"/>
    <property type="match status" value="1"/>
</dbReference>
<gene>
    <name evidence="1" type="ORF">BW900_25905</name>
</gene>
<sequence length="362" mass="41935">MITSKDLTINLEQAQHLSNKYDINIEDILLIALNLCGVNSKYSHPRMRMYVKVKNRPEATFRIIVPVHQRNSPFFLEDDKILFQGQHFADVFELENDDVVVSYFRNQDKVITLNSNARSLCTGCVFCYNTLEVSEDPRLRVLDDLDQYFSILIAQKGWKDLSYLDQICLSTGCFFYEELALNHLIMVKNTLNKYNFNGEINYLGSVIRSDEGFKEIIDTIGKFKLTLTAECFTNRDEILKSTKADLSVPMLADVLERAKSAGLDTTFTYILGLDNEEDAIKGLDLLLAQSTRMPSINLFQAHNEFMQMFGAEGVDAIEWFLNMRIKIEELLLKYNLKPTTWECYRSLWYFTFNGEKMDYSGW</sequence>
<evidence type="ECO:0000313" key="2">
    <source>
        <dbReference type="Proteomes" id="UP000190696"/>
    </source>
</evidence>
<comment type="caution">
    <text evidence="1">The sequence shown here is derived from an EMBL/GenBank/DDBJ whole genome shotgun (WGS) entry which is preliminary data.</text>
</comment>
<reference evidence="1 2" key="1">
    <citation type="submission" date="2017-01" db="EMBL/GenBank/DDBJ databases">
        <title>Bacillus cereus isolates.</title>
        <authorList>
            <person name="Beno S.M."/>
        </authorList>
    </citation>
    <scope>NUCLEOTIDE SEQUENCE [LARGE SCALE GENOMIC DNA]</scope>
    <source>
        <strain evidence="1 2">FSL W7-1108</strain>
    </source>
</reference>
<dbReference type="RefSeq" id="WP_078177054.1">
    <property type="nucleotide sequence ID" value="NZ_JBCMNA010000014.1"/>
</dbReference>
<organism evidence="1 2">
    <name type="scientific">Bacillus mycoides</name>
    <dbReference type="NCBI Taxonomy" id="1405"/>
    <lineage>
        <taxon>Bacteria</taxon>
        <taxon>Bacillati</taxon>
        <taxon>Bacillota</taxon>
        <taxon>Bacilli</taxon>
        <taxon>Bacillales</taxon>
        <taxon>Bacillaceae</taxon>
        <taxon>Bacillus</taxon>
        <taxon>Bacillus cereus group</taxon>
    </lineage>
</organism>
<evidence type="ECO:0000313" key="1">
    <source>
        <dbReference type="EMBL" id="OOR03671.1"/>
    </source>
</evidence>
<dbReference type="InterPro" id="IPR058240">
    <property type="entry name" value="rSAM_sf"/>
</dbReference>
<evidence type="ECO:0008006" key="3">
    <source>
        <dbReference type="Google" id="ProtNLM"/>
    </source>
</evidence>
<dbReference type="Proteomes" id="UP000190696">
    <property type="component" value="Unassembled WGS sequence"/>
</dbReference>
<dbReference type="AlphaFoldDB" id="A0A1S9T206"/>
<accession>A0A1S9T206</accession>